<dbReference type="InterPro" id="IPR051299">
    <property type="entry name" value="AB_hydrolase_lip/est"/>
</dbReference>
<evidence type="ECO:0000256" key="2">
    <source>
        <dbReference type="ARBA" id="ARBA00022801"/>
    </source>
</evidence>
<dbReference type="PANTHER" id="PTHR46640">
    <property type="entry name" value="TRIACYLGLYCEROL LIPASE, PUTATIVE (AFU_ORTHOLOGUE AFUA_6G06510)-RELATED"/>
    <property type="match status" value="1"/>
</dbReference>
<dbReference type="EMBL" id="MU004230">
    <property type="protein sequence ID" value="KAF2674712.1"/>
    <property type="molecule type" value="Genomic_DNA"/>
</dbReference>
<name>A0A6A6UR26_9PEZI</name>
<sequence>MTPTTILLSIFAGLAYAGPLLRRATAISAQAYSEIELVEQWAAASYCPANDNGTAGAEITCSVGNCPLVDTANTAIVIGVPTTTQADTACFVALDHTNKKIVNSYRGTESFRNYLIDADLSMTDLSAICTGCRGFKGMYRGWTDVASVTLAAIKSAKQSYPDYTVTVTGHSLGGGIATFATTIIRNAGIAADMVTFGAPRVGNEAYVNYTMAQTPALGTNYRVTHTLDPVPNEPSLNSGYLHISPSYFITAVGTAAVGPTDVEYVVGTDVEYESGSTSTEQTVAHDNYMGLPISTCYPVNPDGSIPYSVGGGF</sequence>
<dbReference type="PANTHER" id="PTHR46640:SF1">
    <property type="entry name" value="FUNGAL LIPASE-LIKE DOMAIN-CONTAINING PROTEIN-RELATED"/>
    <property type="match status" value="1"/>
</dbReference>
<dbReference type="Gene3D" id="3.40.50.1820">
    <property type="entry name" value="alpha/beta hydrolase"/>
    <property type="match status" value="1"/>
</dbReference>
<evidence type="ECO:0000256" key="1">
    <source>
        <dbReference type="ARBA" id="ARBA00022729"/>
    </source>
</evidence>
<accession>A0A6A6UR26</accession>
<dbReference type="GO" id="GO:0016787">
    <property type="term" value="F:hydrolase activity"/>
    <property type="evidence" value="ECO:0007669"/>
    <property type="project" value="UniProtKB-KW"/>
</dbReference>
<keyword evidence="6" id="KW-1185">Reference proteome</keyword>
<feature type="signal peptide" evidence="3">
    <location>
        <begin position="1"/>
        <end position="17"/>
    </location>
</feature>
<proteinExistence type="predicted"/>
<dbReference type="SUPFAM" id="SSF53474">
    <property type="entry name" value="alpha/beta-Hydrolases"/>
    <property type="match status" value="1"/>
</dbReference>
<feature type="domain" description="Fungal lipase-type" evidence="4">
    <location>
        <begin position="104"/>
        <end position="235"/>
    </location>
</feature>
<reference evidence="5" key="1">
    <citation type="journal article" date="2020" name="Stud. Mycol.">
        <title>101 Dothideomycetes genomes: a test case for predicting lifestyles and emergence of pathogens.</title>
        <authorList>
            <person name="Haridas S."/>
            <person name="Albert R."/>
            <person name="Binder M."/>
            <person name="Bloem J."/>
            <person name="Labutti K."/>
            <person name="Salamov A."/>
            <person name="Andreopoulos B."/>
            <person name="Baker S."/>
            <person name="Barry K."/>
            <person name="Bills G."/>
            <person name="Bluhm B."/>
            <person name="Cannon C."/>
            <person name="Castanera R."/>
            <person name="Culley D."/>
            <person name="Daum C."/>
            <person name="Ezra D."/>
            <person name="Gonzalez J."/>
            <person name="Henrissat B."/>
            <person name="Kuo A."/>
            <person name="Liang C."/>
            <person name="Lipzen A."/>
            <person name="Lutzoni F."/>
            <person name="Magnuson J."/>
            <person name="Mondo S."/>
            <person name="Nolan M."/>
            <person name="Ohm R."/>
            <person name="Pangilinan J."/>
            <person name="Park H.-J."/>
            <person name="Ramirez L."/>
            <person name="Alfaro M."/>
            <person name="Sun H."/>
            <person name="Tritt A."/>
            <person name="Yoshinaga Y."/>
            <person name="Zwiers L.-H."/>
            <person name="Turgeon B."/>
            <person name="Goodwin S."/>
            <person name="Spatafora J."/>
            <person name="Crous P."/>
            <person name="Grigoriev I."/>
        </authorList>
    </citation>
    <scope>NUCLEOTIDE SEQUENCE</scope>
    <source>
        <strain evidence="5">CBS 115976</strain>
    </source>
</reference>
<organism evidence="5 6">
    <name type="scientific">Microthyrium microscopicum</name>
    <dbReference type="NCBI Taxonomy" id="703497"/>
    <lineage>
        <taxon>Eukaryota</taxon>
        <taxon>Fungi</taxon>
        <taxon>Dikarya</taxon>
        <taxon>Ascomycota</taxon>
        <taxon>Pezizomycotina</taxon>
        <taxon>Dothideomycetes</taxon>
        <taxon>Dothideomycetes incertae sedis</taxon>
        <taxon>Microthyriales</taxon>
        <taxon>Microthyriaceae</taxon>
        <taxon>Microthyrium</taxon>
    </lineage>
</organism>
<dbReference type="GO" id="GO:0006629">
    <property type="term" value="P:lipid metabolic process"/>
    <property type="evidence" value="ECO:0007669"/>
    <property type="project" value="InterPro"/>
</dbReference>
<dbReference type="CDD" id="cd00519">
    <property type="entry name" value="Lipase_3"/>
    <property type="match status" value="1"/>
</dbReference>
<evidence type="ECO:0000313" key="5">
    <source>
        <dbReference type="EMBL" id="KAF2674712.1"/>
    </source>
</evidence>
<dbReference type="Proteomes" id="UP000799302">
    <property type="component" value="Unassembled WGS sequence"/>
</dbReference>
<keyword evidence="1 3" id="KW-0732">Signal</keyword>
<keyword evidence="2" id="KW-0378">Hydrolase</keyword>
<dbReference type="AlphaFoldDB" id="A0A6A6UR26"/>
<gene>
    <name evidence="5" type="ORF">BT63DRAFT_18310</name>
</gene>
<evidence type="ECO:0000259" key="4">
    <source>
        <dbReference type="Pfam" id="PF01764"/>
    </source>
</evidence>
<evidence type="ECO:0000313" key="6">
    <source>
        <dbReference type="Proteomes" id="UP000799302"/>
    </source>
</evidence>
<dbReference type="Pfam" id="PF01764">
    <property type="entry name" value="Lipase_3"/>
    <property type="match status" value="1"/>
</dbReference>
<dbReference type="OrthoDB" id="426718at2759"/>
<protein>
    <submittedName>
        <fullName evidence="5">Putative extracellular lipase</fullName>
    </submittedName>
</protein>
<evidence type="ECO:0000256" key="3">
    <source>
        <dbReference type="SAM" id="SignalP"/>
    </source>
</evidence>
<dbReference type="InterPro" id="IPR002921">
    <property type="entry name" value="Fungal_lipase-type"/>
</dbReference>
<dbReference type="InterPro" id="IPR029058">
    <property type="entry name" value="AB_hydrolase_fold"/>
</dbReference>
<feature type="chain" id="PRO_5025615044" evidence="3">
    <location>
        <begin position="18"/>
        <end position="313"/>
    </location>
</feature>